<name>A0A382DPF5_9ZZZZ</name>
<evidence type="ECO:0008006" key="5">
    <source>
        <dbReference type="Google" id="ProtNLM"/>
    </source>
</evidence>
<keyword evidence="1" id="KW-1133">Transmembrane helix</keyword>
<dbReference type="InterPro" id="IPR002035">
    <property type="entry name" value="VWF_A"/>
</dbReference>
<sequence>MGAAVPLILHLLNRERAKRIVFSTIRFIKMSSQVNIQRHKFKKLILLIIRMLILSLLGFAFARPFFVNQLAITANTGGHRHVVLILDNSFSMSYRNSLDRGKKLAVAIVDKLKPRDKATLIKVSDVTQIAKPLDTEHDLLRMAIDSVSLTNHTTDFLDAIQFADELLREVEIGQKEIVMISDLQNLGWERFIETDQLGPNVTIRFIDLHPEDAHNLAISDIKVPPIVLMDQRRLEVVVRVANFSNHDFEKIPLNLFINQKLIETKLIDMPTHDITDVWFQVPLEGQTKQVGYAELPDDPVMIDNRRYFQFEGRQTIDVYCLNGEPNHDSYNNEIFYLQKAIRALQKIVPMRFKSINQFFSPNQI</sequence>
<proteinExistence type="predicted"/>
<evidence type="ECO:0000259" key="3">
    <source>
        <dbReference type="Pfam" id="PF13519"/>
    </source>
</evidence>
<evidence type="ECO:0000313" key="4">
    <source>
        <dbReference type="EMBL" id="SVB40105.1"/>
    </source>
</evidence>
<evidence type="ECO:0000256" key="1">
    <source>
        <dbReference type="SAM" id="Phobius"/>
    </source>
</evidence>
<reference evidence="4" key="1">
    <citation type="submission" date="2018-05" db="EMBL/GenBank/DDBJ databases">
        <authorList>
            <person name="Lanie J.A."/>
            <person name="Ng W.-L."/>
            <person name="Kazmierczak K.M."/>
            <person name="Andrzejewski T.M."/>
            <person name="Davidsen T.M."/>
            <person name="Wayne K.J."/>
            <person name="Tettelin H."/>
            <person name="Glass J.I."/>
            <person name="Rusch D."/>
            <person name="Podicherti R."/>
            <person name="Tsui H.-C.T."/>
            <person name="Winkler M.E."/>
        </authorList>
    </citation>
    <scope>NUCLEOTIDE SEQUENCE</scope>
</reference>
<dbReference type="NCBIfam" id="TIGR02226">
    <property type="entry name" value="two_anch"/>
    <property type="match status" value="1"/>
</dbReference>
<dbReference type="PANTHER" id="PTHR37464">
    <property type="entry name" value="BLL2463 PROTEIN"/>
    <property type="match status" value="1"/>
</dbReference>
<evidence type="ECO:0000259" key="2">
    <source>
        <dbReference type="Pfam" id="PF07584"/>
    </source>
</evidence>
<feature type="transmembrane region" description="Helical" evidence="1">
    <location>
        <begin position="44"/>
        <end position="66"/>
    </location>
</feature>
<dbReference type="CDD" id="cd00198">
    <property type="entry name" value="vWFA"/>
    <property type="match status" value="1"/>
</dbReference>
<dbReference type="InterPro" id="IPR011933">
    <property type="entry name" value="Double_TM_dom"/>
</dbReference>
<organism evidence="4">
    <name type="scientific">marine metagenome</name>
    <dbReference type="NCBI Taxonomy" id="408172"/>
    <lineage>
        <taxon>unclassified sequences</taxon>
        <taxon>metagenomes</taxon>
        <taxon>ecological metagenomes</taxon>
    </lineage>
</organism>
<dbReference type="PANTHER" id="PTHR37464:SF1">
    <property type="entry name" value="BLL2463 PROTEIN"/>
    <property type="match status" value="1"/>
</dbReference>
<gene>
    <name evidence="4" type="ORF">METZ01_LOCUS192959</name>
</gene>
<dbReference type="Pfam" id="PF07584">
    <property type="entry name" value="BatA"/>
    <property type="match status" value="1"/>
</dbReference>
<dbReference type="AlphaFoldDB" id="A0A382DPF5"/>
<dbReference type="InterPro" id="IPR024163">
    <property type="entry name" value="Aerotolerance_reg_N"/>
</dbReference>
<keyword evidence="1" id="KW-0472">Membrane</keyword>
<protein>
    <recommendedName>
        <fullName evidence="5">VWFA domain-containing protein</fullName>
    </recommendedName>
</protein>
<dbReference type="InterPro" id="IPR036465">
    <property type="entry name" value="vWFA_dom_sf"/>
</dbReference>
<dbReference type="Pfam" id="PF13519">
    <property type="entry name" value="VWA_2"/>
    <property type="match status" value="1"/>
</dbReference>
<dbReference type="SUPFAM" id="SSF53300">
    <property type="entry name" value="vWA-like"/>
    <property type="match status" value="1"/>
</dbReference>
<accession>A0A382DPF5</accession>
<dbReference type="EMBL" id="UINC01040351">
    <property type="protein sequence ID" value="SVB40105.1"/>
    <property type="molecule type" value="Genomic_DNA"/>
</dbReference>
<feature type="domain" description="Aerotolerance regulator N-terminal" evidence="2">
    <location>
        <begin position="3"/>
        <end position="64"/>
    </location>
</feature>
<dbReference type="Gene3D" id="3.40.50.410">
    <property type="entry name" value="von Willebrand factor, type A domain"/>
    <property type="match status" value="1"/>
</dbReference>
<keyword evidence="1" id="KW-0812">Transmembrane</keyword>
<feature type="domain" description="VWFA" evidence="3">
    <location>
        <begin position="82"/>
        <end position="182"/>
    </location>
</feature>